<dbReference type="EMBL" id="JAXUIC010000185">
    <property type="protein sequence ID" value="KAK4549596.1"/>
    <property type="molecule type" value="Genomic_DNA"/>
</dbReference>
<evidence type="ECO:0000256" key="10">
    <source>
        <dbReference type="ARBA" id="ARBA00023180"/>
    </source>
</evidence>
<dbReference type="Proteomes" id="UP001324115">
    <property type="component" value="Unassembled WGS sequence"/>
</dbReference>
<evidence type="ECO:0000256" key="5">
    <source>
        <dbReference type="ARBA" id="ARBA00022729"/>
    </source>
</evidence>
<dbReference type="InterPro" id="IPR001611">
    <property type="entry name" value="Leu-rich_rpt"/>
</dbReference>
<dbReference type="InterPro" id="IPR032675">
    <property type="entry name" value="LRR_dom_sf"/>
</dbReference>
<evidence type="ECO:0000256" key="2">
    <source>
        <dbReference type="ARBA" id="ARBA00009592"/>
    </source>
</evidence>
<keyword evidence="9" id="KW-0675">Receptor</keyword>
<comment type="subcellular location">
    <subcellularLocation>
        <location evidence="1">Membrane</location>
        <topology evidence="1">Single-pass type I membrane protein</topology>
    </subcellularLocation>
</comment>
<keyword evidence="13" id="KW-1185">Reference proteome</keyword>
<evidence type="ECO:0000256" key="8">
    <source>
        <dbReference type="ARBA" id="ARBA00023136"/>
    </source>
</evidence>
<dbReference type="Gene3D" id="3.80.10.10">
    <property type="entry name" value="Ribonuclease Inhibitor"/>
    <property type="match status" value="1"/>
</dbReference>
<dbReference type="PANTHER" id="PTHR48063">
    <property type="entry name" value="LRR RECEPTOR-LIKE KINASE"/>
    <property type="match status" value="1"/>
</dbReference>
<comment type="caution">
    <text evidence="12">The sequence shown here is derived from an EMBL/GenBank/DDBJ whole genome shotgun (WGS) entry which is preliminary data.</text>
</comment>
<comment type="similarity">
    <text evidence="2">Belongs to the RLP family.</text>
</comment>
<dbReference type="SUPFAM" id="SSF52058">
    <property type="entry name" value="L domain-like"/>
    <property type="match status" value="1"/>
</dbReference>
<keyword evidence="8 11" id="KW-0472">Membrane</keyword>
<dbReference type="Pfam" id="PF00560">
    <property type="entry name" value="LRR_1"/>
    <property type="match status" value="3"/>
</dbReference>
<evidence type="ECO:0000256" key="9">
    <source>
        <dbReference type="ARBA" id="ARBA00023170"/>
    </source>
</evidence>
<keyword evidence="6" id="KW-0677">Repeat</keyword>
<dbReference type="AlphaFoldDB" id="A0AAN7I617"/>
<dbReference type="GO" id="GO:0016020">
    <property type="term" value="C:membrane"/>
    <property type="evidence" value="ECO:0007669"/>
    <property type="project" value="UniProtKB-SubCell"/>
</dbReference>
<evidence type="ECO:0000256" key="1">
    <source>
        <dbReference type="ARBA" id="ARBA00004479"/>
    </source>
</evidence>
<keyword evidence="7 11" id="KW-1133">Transmembrane helix</keyword>
<evidence type="ECO:0000256" key="7">
    <source>
        <dbReference type="ARBA" id="ARBA00022989"/>
    </source>
</evidence>
<proteinExistence type="inferred from homology"/>
<reference evidence="12 13" key="1">
    <citation type="journal article" date="2023" name="G3 (Bethesda)">
        <title>A haplotype-resolved chromosome-scale genome for Quercus rubra L. provides insights into the genetics of adaptive traits for red oak species.</title>
        <authorList>
            <person name="Kapoor B."/>
            <person name="Jenkins J."/>
            <person name="Schmutz J."/>
            <person name="Zhebentyayeva T."/>
            <person name="Kuelheim C."/>
            <person name="Coggeshall M."/>
            <person name="Heim C."/>
            <person name="Lasky J.R."/>
            <person name="Leites L."/>
            <person name="Islam-Faridi N."/>
            <person name="Romero-Severson J."/>
            <person name="DeLeo V.L."/>
            <person name="Lucas S.M."/>
            <person name="Lazic D."/>
            <person name="Gailing O."/>
            <person name="Carlson J."/>
            <person name="Staton M."/>
        </authorList>
    </citation>
    <scope>NUCLEOTIDE SEQUENCE [LARGE SCALE GENOMIC DNA]</scope>
    <source>
        <strain evidence="12">Pseudo-F2</strain>
    </source>
</reference>
<keyword evidence="10" id="KW-0325">Glycoprotein</keyword>
<dbReference type="InterPro" id="IPR046956">
    <property type="entry name" value="RLP23-like"/>
</dbReference>
<gene>
    <name evidence="12" type="ORF">RGQ29_032742</name>
</gene>
<evidence type="ECO:0000256" key="11">
    <source>
        <dbReference type="SAM" id="Phobius"/>
    </source>
</evidence>
<dbReference type="FunFam" id="3.80.10.10:FF:000111">
    <property type="entry name" value="LRR receptor-like serine/threonine-protein kinase ERECTA"/>
    <property type="match status" value="1"/>
</dbReference>
<evidence type="ECO:0000256" key="3">
    <source>
        <dbReference type="ARBA" id="ARBA00022614"/>
    </source>
</evidence>
<dbReference type="PANTHER" id="PTHR48063:SF98">
    <property type="entry name" value="LRR RECEPTOR-LIKE SERINE_THREONINE-PROTEIN KINASE FLS2"/>
    <property type="match status" value="1"/>
</dbReference>
<feature type="transmembrane region" description="Helical" evidence="11">
    <location>
        <begin position="179"/>
        <end position="201"/>
    </location>
</feature>
<evidence type="ECO:0000256" key="6">
    <source>
        <dbReference type="ARBA" id="ARBA00022737"/>
    </source>
</evidence>
<evidence type="ECO:0000313" key="12">
    <source>
        <dbReference type="EMBL" id="KAK4549596.1"/>
    </source>
</evidence>
<keyword evidence="5" id="KW-0732">Signal</keyword>
<organism evidence="12 13">
    <name type="scientific">Quercus rubra</name>
    <name type="common">Northern red oak</name>
    <name type="synonym">Quercus borealis</name>
    <dbReference type="NCBI Taxonomy" id="3512"/>
    <lineage>
        <taxon>Eukaryota</taxon>
        <taxon>Viridiplantae</taxon>
        <taxon>Streptophyta</taxon>
        <taxon>Embryophyta</taxon>
        <taxon>Tracheophyta</taxon>
        <taxon>Spermatophyta</taxon>
        <taxon>Magnoliopsida</taxon>
        <taxon>eudicotyledons</taxon>
        <taxon>Gunneridae</taxon>
        <taxon>Pentapetalae</taxon>
        <taxon>rosids</taxon>
        <taxon>fabids</taxon>
        <taxon>Fagales</taxon>
        <taxon>Fagaceae</taxon>
        <taxon>Quercus</taxon>
    </lineage>
</organism>
<sequence>MTSTSNNILQDLFVVDGDSVDFERALLVIKGQVLEYTTNLGLLRTIDLSKNNLSREIPKEVTNLQGLQSLNLSLNNLTGRILENIGAMGSLESLDFSENQLSGRIPPSMSKLSFLSKLNLSLNNLLGRIPSSTQVQSLSASSFIGNKLCGPPLMDNCTINYAKSNTKDKGSSGGREVDWFYVGMALGFVVGFWVVWGPLLMNRKWRIMYF</sequence>
<name>A0AAN7I617_QUERU</name>
<protein>
    <submittedName>
        <fullName evidence="12">Uncharacterized protein</fullName>
    </submittedName>
</protein>
<keyword evidence="3" id="KW-0433">Leucine-rich repeat</keyword>
<accession>A0AAN7I617</accession>
<evidence type="ECO:0000256" key="4">
    <source>
        <dbReference type="ARBA" id="ARBA00022692"/>
    </source>
</evidence>
<evidence type="ECO:0000313" key="13">
    <source>
        <dbReference type="Proteomes" id="UP001324115"/>
    </source>
</evidence>
<keyword evidence="4 11" id="KW-0812">Transmembrane</keyword>